<evidence type="ECO:0000256" key="5">
    <source>
        <dbReference type="ARBA" id="ARBA00022692"/>
    </source>
</evidence>
<dbReference type="OrthoDB" id="9771205at2"/>
<dbReference type="InterPro" id="IPR051906">
    <property type="entry name" value="TolC-like"/>
</dbReference>
<comment type="subcellular location">
    <subcellularLocation>
        <location evidence="1">Cell outer membrane</location>
    </subcellularLocation>
</comment>
<dbReference type="Proteomes" id="UP000008461">
    <property type="component" value="Chromosome"/>
</dbReference>
<keyword evidence="3" id="KW-0813">Transport</keyword>
<evidence type="ECO:0000313" key="10">
    <source>
        <dbReference type="Proteomes" id="UP000008461"/>
    </source>
</evidence>
<dbReference type="SUPFAM" id="SSF56954">
    <property type="entry name" value="Outer membrane efflux proteins (OEP)"/>
    <property type="match status" value="1"/>
</dbReference>
<dbReference type="GO" id="GO:0015562">
    <property type="term" value="F:efflux transmembrane transporter activity"/>
    <property type="evidence" value="ECO:0007669"/>
    <property type="project" value="InterPro"/>
</dbReference>
<dbReference type="PANTHER" id="PTHR30026:SF20">
    <property type="entry name" value="OUTER MEMBRANE PROTEIN TOLC"/>
    <property type="match status" value="1"/>
</dbReference>
<dbReference type="GO" id="GO:0009279">
    <property type="term" value="C:cell outer membrane"/>
    <property type="evidence" value="ECO:0007669"/>
    <property type="project" value="UniProtKB-SubCell"/>
</dbReference>
<dbReference type="AlphaFoldDB" id="F4L6H3"/>
<dbReference type="GO" id="GO:0015288">
    <property type="term" value="F:porin activity"/>
    <property type="evidence" value="ECO:0007669"/>
    <property type="project" value="TreeGrafter"/>
</dbReference>
<dbReference type="Pfam" id="PF02321">
    <property type="entry name" value="OEP"/>
    <property type="match status" value="2"/>
</dbReference>
<protein>
    <submittedName>
        <fullName evidence="9">Outer membrane efflux protein</fullName>
    </submittedName>
</protein>
<evidence type="ECO:0000256" key="7">
    <source>
        <dbReference type="ARBA" id="ARBA00023237"/>
    </source>
</evidence>
<keyword evidence="5" id="KW-0812">Transmembrane</keyword>
<evidence type="ECO:0000256" key="2">
    <source>
        <dbReference type="ARBA" id="ARBA00007613"/>
    </source>
</evidence>
<comment type="similarity">
    <text evidence="2">Belongs to the outer membrane factor (OMF) (TC 1.B.17) family.</text>
</comment>
<keyword evidence="4" id="KW-1134">Transmembrane beta strand</keyword>
<dbReference type="EMBL" id="CP002691">
    <property type="protein sequence ID" value="AEE49816.1"/>
    <property type="molecule type" value="Genomic_DNA"/>
</dbReference>
<dbReference type="InterPro" id="IPR003423">
    <property type="entry name" value="OMP_efflux"/>
</dbReference>
<name>F4L6H3_HALH1</name>
<sequence length="440" mass="49768">MNRSQLLNNICCLSLIIISTSSVFAQAPVLQVEDAVKLGLEKNFNVQIMRNQELIAANNNTPARAGMTPTVNTTGTVSYAINNTSQRFFTGETRSAPNAGTFNGRIGVEAVWNLYNGSRMYAIRDRLTTFEQQSRALTTAQMQALSADITLAYFNIVQLERTTSNLRYAVRLDRDLLNLVQAKKTIGSATGLELLQSRSRLTADSARLVQQEADIKRFYMGFNQLLNRPVEENFQVDTALSTQMVLTVDELLLNARQANPDVILSKLDQQLAMLNTKEIKGTFKPELDLTGAMNYSYQRNAVGFALSNRNFGPILGLTGRYTIYDGQLRKQNLTNAKIAEENAKLRQDELLYMLEAQIRTRYADYQSLKQLRDLEDANLKVTLDQANLARELYRLGKITNFEVRESTLLEVQARDRTIQAWFRLKQVEIELLNLAGMKMF</sequence>
<dbReference type="HOGENOM" id="CLU_012817_10_5_10"/>
<dbReference type="RefSeq" id="WP_013764369.1">
    <property type="nucleotide sequence ID" value="NC_015510.1"/>
</dbReference>
<dbReference type="KEGG" id="hhy:Halhy_1931"/>
<dbReference type="Gene3D" id="1.20.1600.10">
    <property type="entry name" value="Outer membrane efflux proteins (OEP)"/>
    <property type="match status" value="1"/>
</dbReference>
<gene>
    <name evidence="9" type="ordered locus">Halhy_1931</name>
</gene>
<dbReference type="STRING" id="760192.Halhy_1931"/>
<feature type="signal peptide" evidence="8">
    <location>
        <begin position="1"/>
        <end position="25"/>
    </location>
</feature>
<keyword evidence="6" id="KW-0472">Membrane</keyword>
<dbReference type="GO" id="GO:1990281">
    <property type="term" value="C:efflux pump complex"/>
    <property type="evidence" value="ECO:0007669"/>
    <property type="project" value="TreeGrafter"/>
</dbReference>
<dbReference type="eggNOG" id="COG1538">
    <property type="taxonomic scope" value="Bacteria"/>
</dbReference>
<keyword evidence="10" id="KW-1185">Reference proteome</keyword>
<reference key="2">
    <citation type="submission" date="2011-04" db="EMBL/GenBank/DDBJ databases">
        <title>Complete sequence of chromosome of Haliscomenobacter hydrossis DSM 1100.</title>
        <authorList>
            <consortium name="US DOE Joint Genome Institute (JGI-PGF)"/>
            <person name="Lucas S."/>
            <person name="Han J."/>
            <person name="Lapidus A."/>
            <person name="Bruce D."/>
            <person name="Goodwin L."/>
            <person name="Pitluck S."/>
            <person name="Peters L."/>
            <person name="Kyrpides N."/>
            <person name="Mavromatis K."/>
            <person name="Ivanova N."/>
            <person name="Ovchinnikova G."/>
            <person name="Pagani I."/>
            <person name="Daligault H."/>
            <person name="Detter J.C."/>
            <person name="Han C."/>
            <person name="Land M."/>
            <person name="Hauser L."/>
            <person name="Markowitz V."/>
            <person name="Cheng J.-F."/>
            <person name="Hugenholtz P."/>
            <person name="Woyke T."/>
            <person name="Wu D."/>
            <person name="Verbarg S."/>
            <person name="Frueling A."/>
            <person name="Brambilla E."/>
            <person name="Klenk H.-P."/>
            <person name="Eisen J.A."/>
        </authorList>
    </citation>
    <scope>NUCLEOTIDE SEQUENCE</scope>
    <source>
        <strain>DSM 1100</strain>
    </source>
</reference>
<dbReference type="PANTHER" id="PTHR30026">
    <property type="entry name" value="OUTER MEMBRANE PROTEIN TOLC"/>
    <property type="match status" value="1"/>
</dbReference>
<evidence type="ECO:0000313" key="9">
    <source>
        <dbReference type="EMBL" id="AEE49816.1"/>
    </source>
</evidence>
<keyword evidence="8" id="KW-0732">Signal</keyword>
<evidence type="ECO:0000256" key="8">
    <source>
        <dbReference type="SAM" id="SignalP"/>
    </source>
</evidence>
<accession>F4L6H3</accession>
<feature type="chain" id="PRO_5003316514" evidence="8">
    <location>
        <begin position="26"/>
        <end position="440"/>
    </location>
</feature>
<organism evidence="9 10">
    <name type="scientific">Haliscomenobacter hydrossis (strain ATCC 27775 / DSM 1100 / LMG 10767 / O)</name>
    <dbReference type="NCBI Taxonomy" id="760192"/>
    <lineage>
        <taxon>Bacteria</taxon>
        <taxon>Pseudomonadati</taxon>
        <taxon>Bacteroidota</taxon>
        <taxon>Saprospiria</taxon>
        <taxon>Saprospirales</taxon>
        <taxon>Haliscomenobacteraceae</taxon>
        <taxon>Haliscomenobacter</taxon>
    </lineage>
</organism>
<keyword evidence="7" id="KW-0998">Cell outer membrane</keyword>
<evidence type="ECO:0000256" key="1">
    <source>
        <dbReference type="ARBA" id="ARBA00004442"/>
    </source>
</evidence>
<evidence type="ECO:0000256" key="4">
    <source>
        <dbReference type="ARBA" id="ARBA00022452"/>
    </source>
</evidence>
<reference evidence="9 10" key="1">
    <citation type="journal article" date="2011" name="Stand. Genomic Sci.">
        <title>Complete genome sequence of Haliscomenobacter hydrossis type strain (O).</title>
        <authorList>
            <consortium name="US DOE Joint Genome Institute (JGI-PGF)"/>
            <person name="Daligault H."/>
            <person name="Lapidus A."/>
            <person name="Zeytun A."/>
            <person name="Nolan M."/>
            <person name="Lucas S."/>
            <person name="Del Rio T.G."/>
            <person name="Tice H."/>
            <person name="Cheng J.F."/>
            <person name="Tapia R."/>
            <person name="Han C."/>
            <person name="Goodwin L."/>
            <person name="Pitluck S."/>
            <person name="Liolios K."/>
            <person name="Pagani I."/>
            <person name="Ivanova N."/>
            <person name="Huntemann M."/>
            <person name="Mavromatis K."/>
            <person name="Mikhailova N."/>
            <person name="Pati A."/>
            <person name="Chen A."/>
            <person name="Palaniappan K."/>
            <person name="Land M."/>
            <person name="Hauser L."/>
            <person name="Brambilla E.M."/>
            <person name="Rohde M."/>
            <person name="Verbarg S."/>
            <person name="Goker M."/>
            <person name="Bristow J."/>
            <person name="Eisen J.A."/>
            <person name="Markowitz V."/>
            <person name="Hugenholtz P."/>
            <person name="Kyrpides N.C."/>
            <person name="Klenk H.P."/>
            <person name="Woyke T."/>
        </authorList>
    </citation>
    <scope>NUCLEOTIDE SEQUENCE [LARGE SCALE GENOMIC DNA]</scope>
    <source>
        <strain evidence="10">ATCC 27775 / DSM 1100 / LMG 10767 / O</strain>
    </source>
</reference>
<evidence type="ECO:0000256" key="6">
    <source>
        <dbReference type="ARBA" id="ARBA00023136"/>
    </source>
</evidence>
<evidence type="ECO:0000256" key="3">
    <source>
        <dbReference type="ARBA" id="ARBA00022448"/>
    </source>
</evidence>
<proteinExistence type="inferred from homology"/>